<keyword evidence="6" id="KW-1185">Reference proteome</keyword>
<evidence type="ECO:0000256" key="1">
    <source>
        <dbReference type="ARBA" id="ARBA00022884"/>
    </source>
</evidence>
<dbReference type="SMART" id="SM00360">
    <property type="entry name" value="RRM"/>
    <property type="match status" value="1"/>
</dbReference>
<dbReference type="GO" id="GO:0005634">
    <property type="term" value="C:nucleus"/>
    <property type="evidence" value="ECO:0007669"/>
    <property type="project" value="TreeGrafter"/>
</dbReference>
<dbReference type="InterPro" id="IPR051229">
    <property type="entry name" value="ALYREF_mRNA_export"/>
</dbReference>
<accession>A0A9N9FNI1</accession>
<name>A0A9N9FNI1_9GLOM</name>
<reference evidence="5" key="1">
    <citation type="submission" date="2021-06" db="EMBL/GenBank/DDBJ databases">
        <authorList>
            <person name="Kallberg Y."/>
            <person name="Tangrot J."/>
            <person name="Rosling A."/>
        </authorList>
    </citation>
    <scope>NUCLEOTIDE SEQUENCE</scope>
    <source>
        <strain evidence="5">AZ414A</strain>
    </source>
</reference>
<dbReference type="PANTHER" id="PTHR19965:SF82">
    <property type="entry name" value="THO COMPLEX SUBUNIT 4"/>
    <property type="match status" value="1"/>
</dbReference>
<evidence type="ECO:0000259" key="4">
    <source>
        <dbReference type="PROSITE" id="PS50102"/>
    </source>
</evidence>
<feature type="region of interest" description="Disordered" evidence="3">
    <location>
        <begin position="1"/>
        <end position="79"/>
    </location>
</feature>
<dbReference type="SUPFAM" id="SSF54928">
    <property type="entry name" value="RNA-binding domain, RBD"/>
    <property type="match status" value="1"/>
</dbReference>
<feature type="region of interest" description="Disordered" evidence="3">
    <location>
        <begin position="220"/>
        <end position="242"/>
    </location>
</feature>
<dbReference type="OrthoDB" id="346839at2759"/>
<dbReference type="GO" id="GO:0006406">
    <property type="term" value="P:mRNA export from nucleus"/>
    <property type="evidence" value="ECO:0007669"/>
    <property type="project" value="TreeGrafter"/>
</dbReference>
<comment type="caution">
    <text evidence="5">The sequence shown here is derived from an EMBL/GenBank/DDBJ whole genome shotgun (WGS) entry which is preliminary data.</text>
</comment>
<dbReference type="InterPro" id="IPR000504">
    <property type="entry name" value="RRM_dom"/>
</dbReference>
<evidence type="ECO:0000313" key="6">
    <source>
        <dbReference type="Proteomes" id="UP000789706"/>
    </source>
</evidence>
<dbReference type="Gene3D" id="3.30.70.330">
    <property type="match status" value="1"/>
</dbReference>
<feature type="compositionally biased region" description="Basic and acidic residues" evidence="3">
    <location>
        <begin position="62"/>
        <end position="71"/>
    </location>
</feature>
<evidence type="ECO:0000313" key="5">
    <source>
        <dbReference type="EMBL" id="CAG8546543.1"/>
    </source>
</evidence>
<feature type="compositionally biased region" description="Low complexity" evidence="3">
    <location>
        <begin position="34"/>
        <end position="46"/>
    </location>
</feature>
<proteinExistence type="predicted"/>
<dbReference type="PROSITE" id="PS50102">
    <property type="entry name" value="RRM"/>
    <property type="match status" value="1"/>
</dbReference>
<dbReference type="AlphaFoldDB" id="A0A9N9FNI1"/>
<dbReference type="CDD" id="cd12418">
    <property type="entry name" value="RRM_Aly_REF_like"/>
    <property type="match status" value="1"/>
</dbReference>
<dbReference type="Pfam" id="PF00076">
    <property type="entry name" value="RRM_1"/>
    <property type="match status" value="1"/>
</dbReference>
<evidence type="ECO:0000256" key="3">
    <source>
        <dbReference type="SAM" id="MobiDB-lite"/>
    </source>
</evidence>
<dbReference type="InterPro" id="IPR012677">
    <property type="entry name" value="Nucleotide-bd_a/b_plait_sf"/>
</dbReference>
<keyword evidence="1 2" id="KW-0694">RNA-binding</keyword>
<dbReference type="Proteomes" id="UP000789706">
    <property type="component" value="Unassembled WGS sequence"/>
</dbReference>
<feature type="domain" description="RRM" evidence="4">
    <location>
        <begin position="94"/>
        <end position="171"/>
    </location>
</feature>
<evidence type="ECO:0000256" key="2">
    <source>
        <dbReference type="PROSITE-ProRule" id="PRU00176"/>
    </source>
</evidence>
<gene>
    <name evidence="5" type="ORF">DEBURN_LOCUS6883</name>
</gene>
<protein>
    <submittedName>
        <fullName evidence="5">5406_t:CDS:1</fullName>
    </submittedName>
</protein>
<dbReference type="GO" id="GO:0003729">
    <property type="term" value="F:mRNA binding"/>
    <property type="evidence" value="ECO:0007669"/>
    <property type="project" value="TreeGrafter"/>
</dbReference>
<sequence length="242" mass="26508">MALDEYANTSKKGKNRNSGPPRRGGRVSTSQLGSASNNRNARFRNAPYERQRPSRGDINGKWSHDLYDDGRSNNNRRSNVANIRRVSSNSSGNSKLVIENLFYEVTQDEIQDLFSECGPVKKVYLHYDRAGRSTGVADVTFENSHDAETALRRYNGKTLEGSSLTSDVRGSSEGASVLDRLGGARGGLVNVSDNRRKLSNRKPVTYDDLDADLDAYMAIDDGPTPGKNPSTGVNVENGMDLS</sequence>
<dbReference type="PANTHER" id="PTHR19965">
    <property type="entry name" value="RNA AND EXPORT FACTOR BINDING PROTEIN"/>
    <property type="match status" value="1"/>
</dbReference>
<dbReference type="EMBL" id="CAJVPK010000756">
    <property type="protein sequence ID" value="CAG8546543.1"/>
    <property type="molecule type" value="Genomic_DNA"/>
</dbReference>
<dbReference type="InterPro" id="IPR035979">
    <property type="entry name" value="RBD_domain_sf"/>
</dbReference>
<organism evidence="5 6">
    <name type="scientific">Diversispora eburnea</name>
    <dbReference type="NCBI Taxonomy" id="1213867"/>
    <lineage>
        <taxon>Eukaryota</taxon>
        <taxon>Fungi</taxon>
        <taxon>Fungi incertae sedis</taxon>
        <taxon>Mucoromycota</taxon>
        <taxon>Glomeromycotina</taxon>
        <taxon>Glomeromycetes</taxon>
        <taxon>Diversisporales</taxon>
        <taxon>Diversisporaceae</taxon>
        <taxon>Diversispora</taxon>
    </lineage>
</organism>